<organism evidence="7 8">
    <name type="scientific">Azospirillum oryzae</name>
    <dbReference type="NCBI Taxonomy" id="286727"/>
    <lineage>
        <taxon>Bacteria</taxon>
        <taxon>Pseudomonadati</taxon>
        <taxon>Pseudomonadota</taxon>
        <taxon>Alphaproteobacteria</taxon>
        <taxon>Rhodospirillales</taxon>
        <taxon>Azospirillaceae</taxon>
        <taxon>Azospirillum</taxon>
    </lineage>
</organism>
<dbReference type="EMBL" id="FXAK01000009">
    <property type="protein sequence ID" value="SMF89126.1"/>
    <property type="molecule type" value="Genomic_DNA"/>
</dbReference>
<reference evidence="7 8" key="1">
    <citation type="submission" date="2017-04" db="EMBL/GenBank/DDBJ databases">
        <authorList>
            <person name="Afonso C.L."/>
            <person name="Miller P.J."/>
            <person name="Scott M.A."/>
            <person name="Spackman E."/>
            <person name="Goraichik I."/>
            <person name="Dimitrov K.M."/>
            <person name="Suarez D.L."/>
            <person name="Swayne D.E."/>
        </authorList>
    </citation>
    <scope>NUCLEOTIDE SEQUENCE [LARGE SCALE GENOMIC DNA]</scope>
    <source>
        <strain evidence="7 8">A2P</strain>
    </source>
</reference>
<dbReference type="PROSITE" id="PS51192">
    <property type="entry name" value="HELICASE_ATP_BIND_1"/>
    <property type="match status" value="1"/>
</dbReference>
<dbReference type="SMART" id="SM00490">
    <property type="entry name" value="HELICc"/>
    <property type="match status" value="1"/>
</dbReference>
<dbReference type="GO" id="GO:0016787">
    <property type="term" value="F:hydrolase activity"/>
    <property type="evidence" value="ECO:0007669"/>
    <property type="project" value="UniProtKB-KW"/>
</dbReference>
<dbReference type="PANTHER" id="PTHR10799">
    <property type="entry name" value="SNF2/RAD54 HELICASE FAMILY"/>
    <property type="match status" value="1"/>
</dbReference>
<dbReference type="Pfam" id="PF00176">
    <property type="entry name" value="SNF2-rel_dom"/>
    <property type="match status" value="1"/>
</dbReference>
<sequence length="1200" mass="131775">MFALSDLRRFIDSGPLERGRQYWRDGRVRTVEAQQRQGDEWSVMSTVRGSGRALYGQDIIVKIADGVLKQVDGECDCPVGYNCKHVAAALLAWPERTATTVRPPERPTSPWPGATLPTPAAAAVQDQATPAEHGLSAPVKELLSRLTAAAQRETANQYADSVRKRLLYVLWLDDMPSGERRLLLRILSVTLRKDGQFGNDDKAYDAYQFRTLSSAKFVTPADHALLDAVSRNAHGGSNGFLLPAEVAPWLIESMLRTGRLYWQDFRRGPPLHAGPALPGTPRWETDGAGRQRFTVMVEANSEGTNPGEPNAADRPPAIVLPTAPLLYVAPASATCGPVDAAAVSPHIAVALLTAPPLPPGEVAAFRAEAARLGDRLPVLPEPPAQTERRRTLPRPVLQLGMARLAGLPFLHQPIYGMAGMMELPVADLYFDYSGIRLHWKDRGPALQWMENGVLVTAEPQPDEERKAVERLEDAGFTIRALPLSIGGASPVRHELFAVAGDEFDEQSVWLNFCHSVLPDLRAAGWTIEIAPGFPFEVLEAPKDWAFEVEDRSGIDWFGLSLGVDIDGERIDLLPVLREVIDALARIDPALLDDGAFDDDVYDDDIDERDGADGTEGRSSGQPPGLEAVLEQLAPSGTMFVRIGETRYLPLAVERVAPMIGVLMELFGLQPGGGELRIGRSHLGDLSALEEAASAAGIPLLGADAVRGMAKALREAGGVPAVAPPQQLHATLRPYQQAGLDWLQFLAAHGFGGILADDMGLGKTLQALAHLLVEKEAGRLDRPSLLIAPTSVLGNWRAEVQRFAPGLRTLVLHGPQRKTAHGSLANYDLVVTSYALLPRDREVLAAQPWHLAIFDEAQYLKNPSGQASKAAQALQARQRLCLTGTPVENTLDELWALFAVSVPSLFGDRTGYRRIFRTPIEKHGDADRQRVLARRVRPFLLRRTKEEVAAELPPKTEILETVEPGGGQRDLYETIRLTMDQRVRDEVARKGLARSRIMILDALLKLRQVCCDPRLVKLESARKRVTKGAESAKLNRLLDMLPELLADGRRILLFSQFTSMLDLIKPELDRLSVPFVELTGETRDRETPVRRFQAGEVPLFLISLKAGGTGLNLTAADTVIHYDPWWNPAVEDQATDRAHRIGQDKPVFVYKLVTTGTVEERMVQLQERKRRLGEAVYDQGQTAEDLLTADDLDFLLAPIDA</sequence>
<dbReference type="InterPro" id="IPR038718">
    <property type="entry name" value="SNF2-like_sf"/>
</dbReference>
<dbReference type="CDD" id="cd18012">
    <property type="entry name" value="DEXQc_arch_SWI2_SNF2"/>
    <property type="match status" value="1"/>
</dbReference>
<keyword evidence="2" id="KW-0863">Zinc-finger</keyword>
<evidence type="ECO:0000313" key="8">
    <source>
        <dbReference type="Proteomes" id="UP000192936"/>
    </source>
</evidence>
<feature type="domain" description="Helicase ATP-binding" evidence="5">
    <location>
        <begin position="743"/>
        <end position="903"/>
    </location>
</feature>
<evidence type="ECO:0000259" key="6">
    <source>
        <dbReference type="PROSITE" id="PS51194"/>
    </source>
</evidence>
<dbReference type="Gene3D" id="3.40.50.300">
    <property type="entry name" value="P-loop containing nucleotide triphosphate hydrolases"/>
    <property type="match status" value="1"/>
</dbReference>
<dbReference type="InterPro" id="IPR001650">
    <property type="entry name" value="Helicase_C-like"/>
</dbReference>
<dbReference type="STRING" id="286727.SAMN02982917_6618"/>
<evidence type="ECO:0000259" key="4">
    <source>
        <dbReference type="PROSITE" id="PS50966"/>
    </source>
</evidence>
<dbReference type="AlphaFoldDB" id="A0A1X7HLU8"/>
<keyword evidence="1" id="KW-0378">Hydrolase</keyword>
<dbReference type="InterPro" id="IPR027417">
    <property type="entry name" value="P-loop_NTPase"/>
</dbReference>
<feature type="domain" description="SWIM-type" evidence="4">
    <location>
        <begin position="67"/>
        <end position="94"/>
    </location>
</feature>
<dbReference type="InterPro" id="IPR007527">
    <property type="entry name" value="Znf_SWIM"/>
</dbReference>
<protein>
    <submittedName>
        <fullName evidence="7">SWIM zinc finger</fullName>
    </submittedName>
</protein>
<proteinExistence type="predicted"/>
<dbReference type="GO" id="GO:0005524">
    <property type="term" value="F:ATP binding"/>
    <property type="evidence" value="ECO:0007669"/>
    <property type="project" value="InterPro"/>
</dbReference>
<keyword evidence="2" id="KW-0479">Metal-binding</keyword>
<dbReference type="PROSITE" id="PS51194">
    <property type="entry name" value="HELICASE_CTER"/>
    <property type="match status" value="1"/>
</dbReference>
<dbReference type="Pfam" id="PF04434">
    <property type="entry name" value="SWIM"/>
    <property type="match status" value="1"/>
</dbReference>
<evidence type="ECO:0000256" key="2">
    <source>
        <dbReference type="PROSITE-ProRule" id="PRU00325"/>
    </source>
</evidence>
<dbReference type="OrthoDB" id="9814088at2"/>
<dbReference type="InterPro" id="IPR000330">
    <property type="entry name" value="SNF2_N"/>
</dbReference>
<evidence type="ECO:0000256" key="3">
    <source>
        <dbReference type="SAM" id="MobiDB-lite"/>
    </source>
</evidence>
<feature type="domain" description="Helicase C-terminal" evidence="6">
    <location>
        <begin position="1032"/>
        <end position="1187"/>
    </location>
</feature>
<dbReference type="CDD" id="cd18793">
    <property type="entry name" value="SF2_C_SNF"/>
    <property type="match status" value="1"/>
</dbReference>
<dbReference type="PROSITE" id="PS50966">
    <property type="entry name" value="ZF_SWIM"/>
    <property type="match status" value="1"/>
</dbReference>
<keyword evidence="2" id="KW-0862">Zinc</keyword>
<dbReference type="GO" id="GO:0004386">
    <property type="term" value="F:helicase activity"/>
    <property type="evidence" value="ECO:0007669"/>
    <property type="project" value="UniProtKB-KW"/>
</dbReference>
<evidence type="ECO:0000256" key="1">
    <source>
        <dbReference type="ARBA" id="ARBA00022801"/>
    </source>
</evidence>
<dbReference type="SMART" id="SM00487">
    <property type="entry name" value="DEXDc"/>
    <property type="match status" value="1"/>
</dbReference>
<dbReference type="Gene3D" id="3.40.50.10810">
    <property type="entry name" value="Tandem AAA-ATPase domain"/>
    <property type="match status" value="1"/>
</dbReference>
<accession>A0A1X7HLU8</accession>
<dbReference type="SUPFAM" id="SSF52540">
    <property type="entry name" value="P-loop containing nucleoside triphosphate hydrolases"/>
    <property type="match status" value="2"/>
</dbReference>
<dbReference type="GO" id="GO:0008270">
    <property type="term" value="F:zinc ion binding"/>
    <property type="evidence" value="ECO:0007669"/>
    <property type="project" value="UniProtKB-KW"/>
</dbReference>
<dbReference type="InterPro" id="IPR014001">
    <property type="entry name" value="Helicase_ATP-bd"/>
</dbReference>
<evidence type="ECO:0000313" key="7">
    <source>
        <dbReference type="EMBL" id="SMF89126.1"/>
    </source>
</evidence>
<dbReference type="Proteomes" id="UP000192936">
    <property type="component" value="Unassembled WGS sequence"/>
</dbReference>
<name>A0A1X7HLU8_9PROT</name>
<evidence type="ECO:0000259" key="5">
    <source>
        <dbReference type="PROSITE" id="PS51192"/>
    </source>
</evidence>
<dbReference type="InterPro" id="IPR049730">
    <property type="entry name" value="SNF2/RAD54-like_C"/>
</dbReference>
<gene>
    <name evidence="7" type="ORF">SAMN02982917_6618</name>
</gene>
<dbReference type="Pfam" id="PF00271">
    <property type="entry name" value="Helicase_C"/>
    <property type="match status" value="1"/>
</dbReference>
<feature type="region of interest" description="Disordered" evidence="3">
    <location>
        <begin position="602"/>
        <end position="624"/>
    </location>
</feature>